<dbReference type="PANTHER" id="PTHR36154:SF1">
    <property type="entry name" value="DNA-BINDING TRANSCRIPTIONAL ACTIVATOR ALPA"/>
    <property type="match status" value="1"/>
</dbReference>
<evidence type="ECO:0000256" key="1">
    <source>
        <dbReference type="SAM" id="MobiDB-lite"/>
    </source>
</evidence>
<name>A0AAW4HCZ6_VIBVL</name>
<feature type="region of interest" description="Disordered" evidence="1">
    <location>
        <begin position="60"/>
        <end position="85"/>
    </location>
</feature>
<reference evidence="2" key="1">
    <citation type="submission" date="2021-03" db="EMBL/GenBank/DDBJ databases">
        <title>Study of the foodborne Vibrio vulnificus isolates from China.</title>
        <authorList>
            <person name="Zheng Z."/>
            <person name="Ye L."/>
        </authorList>
    </citation>
    <scope>NUCLEOTIDE SEQUENCE</scope>
    <source>
        <strain evidence="2">Vv1582</strain>
    </source>
</reference>
<feature type="compositionally biased region" description="Polar residues" evidence="1">
    <location>
        <begin position="62"/>
        <end position="79"/>
    </location>
</feature>
<dbReference type="PANTHER" id="PTHR36154">
    <property type="entry name" value="DNA-BINDING TRANSCRIPTIONAL ACTIVATOR ALPA"/>
    <property type="match status" value="1"/>
</dbReference>
<dbReference type="InterPro" id="IPR052931">
    <property type="entry name" value="Prophage_regulatory_activator"/>
</dbReference>
<dbReference type="EMBL" id="JAFKOQ010000004">
    <property type="protein sequence ID" value="MBN8121852.1"/>
    <property type="molecule type" value="Genomic_DNA"/>
</dbReference>
<dbReference type="InterPro" id="IPR010260">
    <property type="entry name" value="AlpA"/>
</dbReference>
<sequence length="85" mass="10133">MKFLRLSEVLDRTGLSKTTLYSLMRQYRFPQSIPISDRSVAWSEEDVDAWLQEKMQMRDVNRTNQASSLPKRQRPQPSYSGYYMH</sequence>
<comment type="caution">
    <text evidence="2">The sequence shown here is derived from an EMBL/GenBank/DDBJ whole genome shotgun (WGS) entry which is preliminary data.</text>
</comment>
<dbReference type="SUPFAM" id="SSF46955">
    <property type="entry name" value="Putative DNA-binding domain"/>
    <property type="match status" value="1"/>
</dbReference>
<dbReference type="InterPro" id="IPR009061">
    <property type="entry name" value="DNA-bd_dom_put_sf"/>
</dbReference>
<dbReference type="Pfam" id="PF05930">
    <property type="entry name" value="Phage_AlpA"/>
    <property type="match status" value="1"/>
</dbReference>
<organism evidence="2 3">
    <name type="scientific">Vibrio vulnificus</name>
    <dbReference type="NCBI Taxonomy" id="672"/>
    <lineage>
        <taxon>Bacteria</taxon>
        <taxon>Pseudomonadati</taxon>
        <taxon>Pseudomonadota</taxon>
        <taxon>Gammaproteobacteria</taxon>
        <taxon>Vibrionales</taxon>
        <taxon>Vibrionaceae</taxon>
        <taxon>Vibrio</taxon>
    </lineage>
</organism>
<dbReference type="RefSeq" id="WP_080526001.1">
    <property type="nucleotide sequence ID" value="NZ_JAFKOQ010000004.1"/>
</dbReference>
<dbReference type="Proteomes" id="UP000664056">
    <property type="component" value="Unassembled WGS sequence"/>
</dbReference>
<evidence type="ECO:0000313" key="3">
    <source>
        <dbReference type="Proteomes" id="UP000664056"/>
    </source>
</evidence>
<proteinExistence type="predicted"/>
<dbReference type="Gene3D" id="1.10.238.160">
    <property type="match status" value="1"/>
</dbReference>
<accession>A0AAW4HCZ6</accession>
<dbReference type="AlphaFoldDB" id="A0AAW4HCZ6"/>
<evidence type="ECO:0000313" key="2">
    <source>
        <dbReference type="EMBL" id="MBN8121852.1"/>
    </source>
</evidence>
<gene>
    <name evidence="2" type="ORF">J0J18_08920</name>
</gene>
<protein>
    <submittedName>
        <fullName evidence="2">AlpA family phage regulatory protein</fullName>
    </submittedName>
</protein>